<dbReference type="RefSeq" id="WP_114029996.1">
    <property type="nucleotide sequence ID" value="NZ_QOIL01000009.1"/>
</dbReference>
<organism evidence="1 2">
    <name type="scientific">Sphaerisporangium album</name>
    <dbReference type="NCBI Taxonomy" id="509200"/>
    <lineage>
        <taxon>Bacteria</taxon>
        <taxon>Bacillati</taxon>
        <taxon>Actinomycetota</taxon>
        <taxon>Actinomycetes</taxon>
        <taxon>Streptosporangiales</taxon>
        <taxon>Streptosporangiaceae</taxon>
        <taxon>Sphaerisporangium</taxon>
    </lineage>
</organism>
<keyword evidence="2" id="KW-1185">Reference proteome</keyword>
<comment type="caution">
    <text evidence="1">The sequence shown here is derived from an EMBL/GenBank/DDBJ whole genome shotgun (WGS) entry which is preliminary data.</text>
</comment>
<proteinExistence type="predicted"/>
<dbReference type="EMBL" id="QOIL01000009">
    <property type="protein sequence ID" value="RCG30055.1"/>
    <property type="molecule type" value="Genomic_DNA"/>
</dbReference>
<gene>
    <name evidence="1" type="ORF">DQ384_18070</name>
</gene>
<evidence type="ECO:0000313" key="1">
    <source>
        <dbReference type="EMBL" id="RCG30055.1"/>
    </source>
</evidence>
<evidence type="ECO:0000313" key="2">
    <source>
        <dbReference type="Proteomes" id="UP000253094"/>
    </source>
</evidence>
<sequence>MAELEREHPDLPSLTWYLEGPGVRAVPVPQDLARQVQIIEQWADTLSIPVELCNGRAWFALTRDGVLVRISTSV</sequence>
<reference evidence="1 2" key="1">
    <citation type="submission" date="2018-06" db="EMBL/GenBank/DDBJ databases">
        <title>Sphaerisporangium craniellae sp. nov., isolated from a marine sponge in the South China Sea.</title>
        <authorList>
            <person name="Li L."/>
        </authorList>
    </citation>
    <scope>NUCLEOTIDE SEQUENCE [LARGE SCALE GENOMIC DNA]</scope>
    <source>
        <strain evidence="1 2">CCTCC AA 208026</strain>
    </source>
</reference>
<accession>A0A367FK79</accession>
<protein>
    <submittedName>
        <fullName evidence="1">Uncharacterized protein</fullName>
    </submittedName>
</protein>
<name>A0A367FK79_9ACTN</name>
<dbReference type="Proteomes" id="UP000253094">
    <property type="component" value="Unassembled WGS sequence"/>
</dbReference>
<dbReference type="AlphaFoldDB" id="A0A367FK79"/>